<dbReference type="GO" id="GO:0004519">
    <property type="term" value="F:endonuclease activity"/>
    <property type="evidence" value="ECO:0007669"/>
    <property type="project" value="UniProtKB-KW"/>
</dbReference>
<protein>
    <submittedName>
        <fullName evidence="2">Uri superfamily endonuclease</fullName>
    </submittedName>
</protein>
<dbReference type="InterPro" id="IPR002837">
    <property type="entry name" value="DUF123"/>
</dbReference>
<gene>
    <name evidence="2" type="ORF">SAMN05660831_00360</name>
</gene>
<dbReference type="CDD" id="cd10441">
    <property type="entry name" value="GIY-YIG_COG1833"/>
    <property type="match status" value="1"/>
</dbReference>
<name>A0A1I1NNS7_9GAMM</name>
<keyword evidence="3" id="KW-1185">Reference proteome</keyword>
<dbReference type="AlphaFoldDB" id="A0A1I1NNS7"/>
<feature type="compositionally biased region" description="Basic and acidic residues" evidence="1">
    <location>
        <begin position="152"/>
        <end position="161"/>
    </location>
</feature>
<evidence type="ECO:0000256" key="1">
    <source>
        <dbReference type="SAM" id="MobiDB-lite"/>
    </source>
</evidence>
<evidence type="ECO:0000313" key="3">
    <source>
        <dbReference type="Proteomes" id="UP000198611"/>
    </source>
</evidence>
<dbReference type="PANTHER" id="PTHR37460">
    <property type="entry name" value="ENDONUCLEASE III"/>
    <property type="match status" value="1"/>
</dbReference>
<keyword evidence="2" id="KW-0255">Endonuclease</keyword>
<proteinExistence type="predicted"/>
<keyword evidence="2" id="KW-0540">Nuclease</keyword>
<organism evidence="2 3">
    <name type="scientific">Thiohalospira halophila DSM 15071</name>
    <dbReference type="NCBI Taxonomy" id="1123397"/>
    <lineage>
        <taxon>Bacteria</taxon>
        <taxon>Pseudomonadati</taxon>
        <taxon>Pseudomonadota</taxon>
        <taxon>Gammaproteobacteria</taxon>
        <taxon>Thiohalospirales</taxon>
        <taxon>Thiohalospiraceae</taxon>
        <taxon>Thiohalospira</taxon>
    </lineage>
</organism>
<accession>A0A1I1NNS7</accession>
<keyword evidence="2" id="KW-0378">Hydrolase</keyword>
<feature type="region of interest" description="Disordered" evidence="1">
    <location>
        <begin position="142"/>
        <end position="161"/>
    </location>
</feature>
<dbReference type="PANTHER" id="PTHR37460:SF1">
    <property type="entry name" value="ENDONUCLEASE III"/>
    <property type="match status" value="1"/>
</dbReference>
<dbReference type="STRING" id="1123397.SAMN05660831_00360"/>
<evidence type="ECO:0000313" key="2">
    <source>
        <dbReference type="EMBL" id="SFC99187.1"/>
    </source>
</evidence>
<dbReference type="Pfam" id="PF01986">
    <property type="entry name" value="DUF123"/>
    <property type="match status" value="1"/>
</dbReference>
<reference evidence="2 3" key="1">
    <citation type="submission" date="2016-10" db="EMBL/GenBank/DDBJ databases">
        <authorList>
            <person name="de Groot N.N."/>
        </authorList>
    </citation>
    <scope>NUCLEOTIDE SEQUENCE [LARGE SCALE GENOMIC DNA]</scope>
    <source>
        <strain evidence="2 3">HL3</strain>
    </source>
</reference>
<dbReference type="EMBL" id="FOMJ01000001">
    <property type="protein sequence ID" value="SFC99187.1"/>
    <property type="molecule type" value="Genomic_DNA"/>
</dbReference>
<dbReference type="RefSeq" id="WP_093427033.1">
    <property type="nucleotide sequence ID" value="NZ_FOMJ01000001.1"/>
</dbReference>
<sequence length="161" mass="17673">MSRPPSEPGTYAFIFRLEPGAYTVGALGAVELAGGQYLYVGSAFGPGALCSRVVRHWEGPGKRRWHLDYLQPRQPVVLWYTTDRRRREALWARVAAALPGAEPAVTGFGASDRPGATHLLRLASIPSLEDFRGRIMRRAPRHGPLAAWAGEDDSRKPDGEP</sequence>
<dbReference type="Proteomes" id="UP000198611">
    <property type="component" value="Unassembled WGS sequence"/>
</dbReference>
<dbReference type="OrthoDB" id="9811593at2"/>